<feature type="site" description="Important for catalytic activity" evidence="15">
    <location>
        <position position="29"/>
    </location>
</feature>
<dbReference type="Pfam" id="PF22613">
    <property type="entry name" value="Transketolase_C_1"/>
    <property type="match status" value="1"/>
</dbReference>
<dbReference type="InterPro" id="IPR005478">
    <property type="entry name" value="Transketolase_bac-like"/>
</dbReference>
<feature type="binding site" evidence="14">
    <location>
        <position position="188"/>
    </location>
    <ligand>
        <name>Mg(2+)</name>
        <dbReference type="ChEBI" id="CHEBI:18420"/>
    </ligand>
</feature>
<comment type="caution">
    <text evidence="18">The sequence shown here is derived from an EMBL/GenBank/DDBJ whole genome shotgun (WGS) entry which is preliminary data.</text>
</comment>
<dbReference type="SMART" id="SM00861">
    <property type="entry name" value="Transket_pyr"/>
    <property type="match status" value="1"/>
</dbReference>
<dbReference type="PANTHER" id="PTHR43522:SF2">
    <property type="entry name" value="TRANSKETOLASE 1-RELATED"/>
    <property type="match status" value="1"/>
</dbReference>
<reference evidence="18 19" key="1">
    <citation type="submission" date="2019-05" db="EMBL/GenBank/DDBJ databases">
        <authorList>
            <person name="Zhou X."/>
        </authorList>
    </citation>
    <scope>NUCLEOTIDE SEQUENCE [LARGE SCALE GENOMIC DNA]</scope>
    <source>
        <strain evidence="18 19">DSM 432</strain>
    </source>
</reference>
<feature type="binding site" evidence="12">
    <location>
        <position position="29"/>
    </location>
    <ligand>
        <name>substrate</name>
    </ligand>
</feature>
<feature type="binding site" evidence="13">
    <location>
        <position position="157"/>
    </location>
    <ligand>
        <name>thiamine diphosphate</name>
        <dbReference type="ChEBI" id="CHEBI:58937"/>
    </ligand>
</feature>
<evidence type="ECO:0000256" key="8">
    <source>
        <dbReference type="ARBA" id="ARBA00023052"/>
    </source>
</evidence>
<evidence type="ECO:0000256" key="4">
    <source>
        <dbReference type="ARBA" id="ARBA00022679"/>
    </source>
</evidence>
<comment type="catalytic activity">
    <reaction evidence="9 16">
        <text>D-sedoheptulose 7-phosphate + D-glyceraldehyde 3-phosphate = aldehydo-D-ribose 5-phosphate + D-xylulose 5-phosphate</text>
        <dbReference type="Rhea" id="RHEA:10508"/>
        <dbReference type="ChEBI" id="CHEBI:57483"/>
        <dbReference type="ChEBI" id="CHEBI:57737"/>
        <dbReference type="ChEBI" id="CHEBI:58273"/>
        <dbReference type="ChEBI" id="CHEBI:59776"/>
        <dbReference type="EC" id="2.2.1.1"/>
    </reaction>
</comment>
<dbReference type="Gene3D" id="3.40.50.920">
    <property type="match status" value="1"/>
</dbReference>
<dbReference type="InterPro" id="IPR005475">
    <property type="entry name" value="Transketolase-like_Pyr-bd"/>
</dbReference>
<dbReference type="OrthoDB" id="8732661at2"/>
<comment type="cofactor">
    <cofactor evidence="13">
        <name>thiamine diphosphate</name>
        <dbReference type="ChEBI" id="CHEBI:58937"/>
    </cofactor>
    <text evidence="13">Binds 1 thiamine pyrophosphate per subunit. During the reaction, the substrate forms a covalent intermediate with the cofactor.</text>
</comment>
<comment type="similarity">
    <text evidence="1 16">Belongs to the transketolase family.</text>
</comment>
<evidence type="ECO:0000256" key="2">
    <source>
        <dbReference type="ARBA" id="ARBA00011738"/>
    </source>
</evidence>
<dbReference type="GO" id="GO:0046872">
    <property type="term" value="F:metal ion binding"/>
    <property type="evidence" value="ECO:0007669"/>
    <property type="project" value="UniProtKB-KW"/>
</dbReference>
<dbReference type="RefSeq" id="WP_138399750.1">
    <property type="nucleotide sequence ID" value="NZ_JBAFVI010000008.1"/>
</dbReference>
<evidence type="ECO:0000256" key="13">
    <source>
        <dbReference type="PIRSR" id="PIRSR605478-3"/>
    </source>
</evidence>
<keyword evidence="5 14" id="KW-0479">Metal-binding</keyword>
<comment type="cofactor">
    <cofactor evidence="14">
        <name>Mg(2+)</name>
        <dbReference type="ChEBI" id="CHEBI:18420"/>
    </cofactor>
    <text evidence="14">Binds 1 Mg(2+) ion per subunit. Can also utilize other divalent metal cations, such as Ca(2+), Mn(2+) and Co(2+).</text>
</comment>
<evidence type="ECO:0000256" key="10">
    <source>
        <dbReference type="NCBIfam" id="TIGR00232"/>
    </source>
</evidence>
<keyword evidence="6 16" id="KW-0106">Calcium</keyword>
<feature type="binding site" evidence="12">
    <location>
        <position position="459"/>
    </location>
    <ligand>
        <name>substrate</name>
    </ligand>
</feature>
<dbReference type="Gene3D" id="3.40.50.970">
    <property type="match status" value="2"/>
</dbReference>
<keyword evidence="4 16" id="KW-0808">Transferase</keyword>
<dbReference type="EC" id="2.2.1.1" evidence="3 10"/>
<evidence type="ECO:0000256" key="11">
    <source>
        <dbReference type="PIRSR" id="PIRSR605478-1"/>
    </source>
</evidence>
<dbReference type="PROSITE" id="PS00801">
    <property type="entry name" value="TRANSKETOLASE_1"/>
    <property type="match status" value="1"/>
</dbReference>
<feature type="binding site" evidence="12">
    <location>
        <position position="382"/>
    </location>
    <ligand>
        <name>substrate</name>
    </ligand>
</feature>
<feature type="binding site" evidence="12">
    <location>
        <position position="518"/>
    </location>
    <ligand>
        <name>substrate</name>
    </ligand>
</feature>
<dbReference type="InterPro" id="IPR055152">
    <property type="entry name" value="Transketolase-like_C_2"/>
</dbReference>
<evidence type="ECO:0000256" key="6">
    <source>
        <dbReference type="ARBA" id="ARBA00022837"/>
    </source>
</evidence>
<keyword evidence="8 13" id="KW-0786">Thiamine pyrophosphate</keyword>
<accession>A0A6C1KE00</accession>
<dbReference type="CDD" id="cd02012">
    <property type="entry name" value="TPP_TK"/>
    <property type="match status" value="1"/>
</dbReference>
<keyword evidence="7 14" id="KW-0460">Magnesium</keyword>
<dbReference type="FunFam" id="3.40.50.970:FF:000003">
    <property type="entry name" value="Transketolase"/>
    <property type="match status" value="1"/>
</dbReference>
<dbReference type="GO" id="GO:0005829">
    <property type="term" value="C:cytosol"/>
    <property type="evidence" value="ECO:0007669"/>
    <property type="project" value="TreeGrafter"/>
</dbReference>
<dbReference type="GO" id="GO:0004802">
    <property type="term" value="F:transketolase activity"/>
    <property type="evidence" value="ECO:0007669"/>
    <property type="project" value="UniProtKB-UniRule"/>
</dbReference>
<dbReference type="PROSITE" id="PS00802">
    <property type="entry name" value="TRANSKETOLASE_2"/>
    <property type="match status" value="1"/>
</dbReference>
<feature type="binding site" evidence="12">
    <location>
        <position position="260"/>
    </location>
    <ligand>
        <name>substrate</name>
    </ligand>
</feature>
<dbReference type="InterPro" id="IPR020826">
    <property type="entry name" value="Transketolase_BS"/>
</dbReference>
<evidence type="ECO:0000256" key="12">
    <source>
        <dbReference type="PIRSR" id="PIRSR605478-2"/>
    </source>
</evidence>
<dbReference type="GO" id="GO:0006098">
    <property type="term" value="P:pentose-phosphate shunt"/>
    <property type="evidence" value="ECO:0007669"/>
    <property type="project" value="TreeGrafter"/>
</dbReference>
<feature type="binding site" evidence="14">
    <location>
        <position position="186"/>
    </location>
    <ligand>
        <name>Mg(2+)</name>
        <dbReference type="ChEBI" id="CHEBI:18420"/>
    </ligand>
</feature>
<feature type="site" description="Important for catalytic activity" evidence="15">
    <location>
        <position position="260"/>
    </location>
</feature>
<comment type="subunit">
    <text evidence="2 16">Homodimer.</text>
</comment>
<name>A0A6C1KE00_XANAU</name>
<dbReference type="AlphaFoldDB" id="A0A6C1KE00"/>
<feature type="binding site" evidence="12">
    <location>
        <position position="471"/>
    </location>
    <ligand>
        <name>substrate</name>
    </ligand>
</feature>
<evidence type="ECO:0000313" key="18">
    <source>
        <dbReference type="EMBL" id="TLX42382.1"/>
    </source>
</evidence>
<dbReference type="GeneID" id="95774185"/>
<evidence type="ECO:0000313" key="19">
    <source>
        <dbReference type="Proteomes" id="UP000305131"/>
    </source>
</evidence>
<dbReference type="Pfam" id="PF02779">
    <property type="entry name" value="Transket_pyr"/>
    <property type="match status" value="1"/>
</dbReference>
<evidence type="ECO:0000256" key="15">
    <source>
        <dbReference type="PIRSR" id="PIRSR605478-5"/>
    </source>
</evidence>
<feature type="binding site" evidence="13">
    <location>
        <begin position="118"/>
        <end position="120"/>
    </location>
    <ligand>
        <name>thiamine diphosphate</name>
        <dbReference type="ChEBI" id="CHEBI:58937"/>
    </ligand>
</feature>
<feature type="active site" description="Proton donor" evidence="11">
    <location>
        <position position="409"/>
    </location>
</feature>
<dbReference type="InterPro" id="IPR029061">
    <property type="entry name" value="THDP-binding"/>
</dbReference>
<feature type="domain" description="Transketolase-like pyrimidine-binding" evidence="17">
    <location>
        <begin position="352"/>
        <end position="523"/>
    </location>
</feature>
<dbReference type="Proteomes" id="UP000305131">
    <property type="component" value="Unassembled WGS sequence"/>
</dbReference>
<dbReference type="Pfam" id="PF00456">
    <property type="entry name" value="Transketolase_N"/>
    <property type="match status" value="1"/>
</dbReference>
<feature type="binding site" evidence="13">
    <location>
        <position position="260"/>
    </location>
    <ligand>
        <name>thiamine diphosphate</name>
        <dbReference type="ChEBI" id="CHEBI:58937"/>
    </ligand>
</feature>
<dbReference type="InterPro" id="IPR005474">
    <property type="entry name" value="Transketolase_N"/>
</dbReference>
<dbReference type="CDD" id="cd07033">
    <property type="entry name" value="TPP_PYR_DXS_TK_like"/>
    <property type="match status" value="1"/>
</dbReference>
<feature type="binding site" evidence="13">
    <location>
        <position position="69"/>
    </location>
    <ligand>
        <name>thiamine diphosphate</name>
        <dbReference type="ChEBI" id="CHEBI:58937"/>
    </ligand>
</feature>
<evidence type="ECO:0000256" key="5">
    <source>
        <dbReference type="ARBA" id="ARBA00022723"/>
    </source>
</evidence>
<comment type="cofactor">
    <cofactor evidence="16">
        <name>Mg(2+)</name>
        <dbReference type="ChEBI" id="CHEBI:18420"/>
    </cofactor>
    <cofactor evidence="16">
        <name>Ca(2+)</name>
        <dbReference type="ChEBI" id="CHEBI:29108"/>
    </cofactor>
    <cofactor evidence="16">
        <name>Mn(2+)</name>
        <dbReference type="ChEBI" id="CHEBI:29035"/>
    </cofactor>
    <cofactor evidence="16">
        <name>Co(2+)</name>
        <dbReference type="ChEBI" id="CHEBI:48828"/>
    </cofactor>
    <text evidence="16">Binds 1 Mg(2+) ion per subunit. Can also utilize other divalent metal cations, such as Ca(2+), Mn(2+) and Co(2+).</text>
</comment>
<evidence type="ECO:0000256" key="9">
    <source>
        <dbReference type="ARBA" id="ARBA00049473"/>
    </source>
</evidence>
<gene>
    <name evidence="18" type="primary">tkt</name>
    <name evidence="18" type="ORF">FBQ73_12045</name>
</gene>
<dbReference type="SUPFAM" id="SSF52922">
    <property type="entry name" value="TK C-terminal domain-like"/>
    <property type="match status" value="1"/>
</dbReference>
<feature type="binding site" evidence="13">
    <location>
        <position position="435"/>
    </location>
    <ligand>
        <name>thiamine diphosphate</name>
        <dbReference type="ChEBI" id="CHEBI:58937"/>
    </ligand>
</feature>
<dbReference type="FunFam" id="3.40.50.970:FF:000004">
    <property type="entry name" value="Transketolase"/>
    <property type="match status" value="1"/>
</dbReference>
<feature type="binding site" evidence="14">
    <location>
        <position position="156"/>
    </location>
    <ligand>
        <name>Mg(2+)</name>
        <dbReference type="ChEBI" id="CHEBI:18420"/>
    </ligand>
</feature>
<dbReference type="InterPro" id="IPR009014">
    <property type="entry name" value="Transketo_C/PFOR_II"/>
</dbReference>
<dbReference type="InterPro" id="IPR049557">
    <property type="entry name" value="Transketolase_CS"/>
</dbReference>
<organism evidence="18 19">
    <name type="scientific">Xanthobacter autotrophicus</name>
    <dbReference type="NCBI Taxonomy" id="280"/>
    <lineage>
        <taxon>Bacteria</taxon>
        <taxon>Pseudomonadati</taxon>
        <taxon>Pseudomonadota</taxon>
        <taxon>Alphaproteobacteria</taxon>
        <taxon>Hyphomicrobiales</taxon>
        <taxon>Xanthobacteraceae</taxon>
        <taxon>Xanthobacter</taxon>
    </lineage>
</organism>
<dbReference type="NCBIfam" id="TIGR00232">
    <property type="entry name" value="tktlase_bact"/>
    <property type="match status" value="1"/>
</dbReference>
<evidence type="ECO:0000256" key="1">
    <source>
        <dbReference type="ARBA" id="ARBA00007131"/>
    </source>
</evidence>
<dbReference type="SUPFAM" id="SSF52518">
    <property type="entry name" value="Thiamin diphosphate-binding fold (THDP-binding)"/>
    <property type="match status" value="2"/>
</dbReference>
<proteinExistence type="inferred from homology"/>
<feature type="binding site" evidence="12">
    <location>
        <position position="355"/>
    </location>
    <ligand>
        <name>substrate</name>
    </ligand>
</feature>
<evidence type="ECO:0000259" key="17">
    <source>
        <dbReference type="SMART" id="SM00861"/>
    </source>
</evidence>
<dbReference type="InterPro" id="IPR033247">
    <property type="entry name" value="Transketolase_fam"/>
</dbReference>
<comment type="function">
    <text evidence="16">Catalyzes the transfer of a two-carbon ketol group from a ketose donor to an aldose acceptor, via a covalent intermediate with the cofactor thiamine pyrophosphate.</text>
</comment>
<dbReference type="PANTHER" id="PTHR43522">
    <property type="entry name" value="TRANSKETOLASE"/>
    <property type="match status" value="1"/>
</dbReference>
<evidence type="ECO:0000256" key="16">
    <source>
        <dbReference type="RuleBase" id="RU004996"/>
    </source>
</evidence>
<evidence type="ECO:0000256" key="14">
    <source>
        <dbReference type="PIRSR" id="PIRSR605478-4"/>
    </source>
</evidence>
<feature type="binding site" evidence="13">
    <location>
        <position position="186"/>
    </location>
    <ligand>
        <name>thiamine diphosphate</name>
        <dbReference type="ChEBI" id="CHEBI:58937"/>
    </ligand>
</feature>
<protein>
    <recommendedName>
        <fullName evidence="3 10">Transketolase</fullName>
        <ecNumber evidence="3 10">2.2.1.1</ecNumber>
    </recommendedName>
</protein>
<sequence length="663" mass="69448">MLSRTSHDRMANAIRFLAMDAVEAANSGHPGLPMGAADIATVLFTKVLKYDPTRPFWPDRDRFVLSAGHGSMLLYSVLHLAGYEKVTIEEIKRFRKLGSLTPGHPENFVTEGIETTTGPLGQGIATAVGMAMAERALAARFGKDVVDHHTFVLCSDGDLMEGISQEAADLAGHLKLSKLIVMWDDNGISIDGATSISGSTDQLARFAASGWATTRIDGHDPEAILAALTAAKASDRPTLIACRTVIGFGAPKKAGSEKVHGSPLGADEIAATRAALGWEAAPFEIPADVLAGWRAAGAAGSAARAAWEARLAAAPEADRAEFERRIAGTLPKALEGAIVAVKQKAVADGGAVATRKSSELVLDFITPVVPEMLGGSADLTGSNNTKAKGAKAITPDDFSGSFVHWGVREHGMAAAMNGITLHKGLIPFSGGFLVFSDYCRPSIRLAALMGERVIHVLTHDSIGLGEDGPTHQPVEHLAALRAIPNLLVMRPADTVETAECWQIALEAEGRPSALILSRQNLPILRTDATPENRSAGGAYEIVAASAKAQASLFATGSEVSLAVEAAKLLEAQGVPTRVVSIPSFELFLERPAAERAKVIGDAPAKVAVEAAIRMGWDAIVGSDAAFVGMTSFGASAPGKDLFAHFGLTPDKVAAKALDQLRQV</sequence>
<dbReference type="EMBL" id="VAUP01000028">
    <property type="protein sequence ID" value="TLX42382.1"/>
    <property type="molecule type" value="Genomic_DNA"/>
</dbReference>
<evidence type="ECO:0000256" key="3">
    <source>
        <dbReference type="ARBA" id="ARBA00013152"/>
    </source>
</evidence>
<feature type="binding site" evidence="12">
    <location>
        <position position="467"/>
    </location>
    <ligand>
        <name>substrate</name>
    </ligand>
</feature>
<evidence type="ECO:0000256" key="7">
    <source>
        <dbReference type="ARBA" id="ARBA00022842"/>
    </source>
</evidence>